<evidence type="ECO:0000313" key="1">
    <source>
        <dbReference type="EMBL" id="MCP8887743.1"/>
    </source>
</evidence>
<proteinExistence type="predicted"/>
<gene>
    <name evidence="1" type="ORF">NF348_11535</name>
</gene>
<name>A0A9Q4AP14_9HYPH</name>
<reference evidence="1" key="1">
    <citation type="submission" date="2022-06" db="EMBL/GenBank/DDBJ databases">
        <title>Devosia sp. XJ19-45 genome assembly.</title>
        <authorList>
            <person name="Li B."/>
            <person name="Cai M."/>
            <person name="Nie G."/>
            <person name="Li W."/>
        </authorList>
    </citation>
    <scope>NUCLEOTIDE SEQUENCE</scope>
    <source>
        <strain evidence="1">XJ19-45</strain>
    </source>
</reference>
<comment type="caution">
    <text evidence="1">The sequence shown here is derived from an EMBL/GenBank/DDBJ whole genome shotgun (WGS) entry which is preliminary data.</text>
</comment>
<dbReference type="AlphaFoldDB" id="A0A9Q4AP14"/>
<sequence>MAASIMVDETLTARVGLVSTRLPAWFTRGPGRAAALWVLKEMGVENQAAPHAAADNQNR</sequence>
<keyword evidence="2" id="KW-1185">Reference proteome</keyword>
<dbReference type="Proteomes" id="UP001060275">
    <property type="component" value="Unassembled WGS sequence"/>
</dbReference>
<dbReference type="RefSeq" id="WP_254674834.1">
    <property type="nucleotide sequence ID" value="NZ_JAMWDU010000004.1"/>
</dbReference>
<protein>
    <submittedName>
        <fullName evidence="1">Uncharacterized protein</fullName>
    </submittedName>
</protein>
<dbReference type="EMBL" id="JAMWDU010000004">
    <property type="protein sequence ID" value="MCP8887743.1"/>
    <property type="molecule type" value="Genomic_DNA"/>
</dbReference>
<accession>A0A9Q4AP14</accession>
<organism evidence="1 2">
    <name type="scientific">Devosia ureilytica</name>
    <dbReference type="NCBI Taxonomy" id="2952754"/>
    <lineage>
        <taxon>Bacteria</taxon>
        <taxon>Pseudomonadati</taxon>
        <taxon>Pseudomonadota</taxon>
        <taxon>Alphaproteobacteria</taxon>
        <taxon>Hyphomicrobiales</taxon>
        <taxon>Devosiaceae</taxon>
        <taxon>Devosia</taxon>
    </lineage>
</organism>
<evidence type="ECO:0000313" key="2">
    <source>
        <dbReference type="Proteomes" id="UP001060275"/>
    </source>
</evidence>